<keyword evidence="3" id="KW-1185">Reference proteome</keyword>
<dbReference type="RefSeq" id="WP_262070467.1">
    <property type="nucleotide sequence ID" value="NZ_JAMXOC010000073.1"/>
</dbReference>
<dbReference type="Gene3D" id="1.10.260.40">
    <property type="entry name" value="lambda repressor-like DNA-binding domains"/>
    <property type="match status" value="1"/>
</dbReference>
<protein>
    <submittedName>
        <fullName evidence="2">Helix-turn-helix domain-containing protein</fullName>
    </submittedName>
</protein>
<dbReference type="CDD" id="cd00093">
    <property type="entry name" value="HTH_XRE"/>
    <property type="match status" value="1"/>
</dbReference>
<evidence type="ECO:0000259" key="1">
    <source>
        <dbReference type="PROSITE" id="PS50943"/>
    </source>
</evidence>
<sequence>METLKEKVGEQIKNIREEKGLSQEEFGYLTFLTKQEVGEVERGIRAVDEGTYELIGNLFQVSSISLREGKLSPILSRNEISKALITIQNTVLKIKEDHDYLISFLKEIGIQLDVQPPGKQIYSVRDIIKGPEGNPKEAFVVYDTQSGEVVKEKNKPEQFATYSEAKERANRLNREGQSQTGAIVGFNNKGI</sequence>
<dbReference type="PROSITE" id="PS50943">
    <property type="entry name" value="HTH_CROC1"/>
    <property type="match status" value="1"/>
</dbReference>
<dbReference type="InterPro" id="IPR001387">
    <property type="entry name" value="Cro/C1-type_HTH"/>
</dbReference>
<comment type="caution">
    <text evidence="2">The sequence shown here is derived from an EMBL/GenBank/DDBJ whole genome shotgun (WGS) entry which is preliminary data.</text>
</comment>
<name>A0ABT1EQR0_9FIRM</name>
<feature type="domain" description="HTH cro/C1-type" evidence="1">
    <location>
        <begin position="12"/>
        <end position="66"/>
    </location>
</feature>
<reference evidence="2 3" key="1">
    <citation type="journal article" date="2022" name="Genome Biol. Evol.">
        <title>Host diet, physiology and behaviors set the stage for Lachnospiraceae cladogenesis.</title>
        <authorList>
            <person name="Vera-Ponce De Leon A."/>
            <person name="Schneider M."/>
            <person name="Jahnes B.C."/>
            <person name="Sadowski V."/>
            <person name="Camuy-Velez L.A."/>
            <person name="Duan J."/>
            <person name="Sabree Z.L."/>
        </authorList>
    </citation>
    <scope>NUCLEOTIDE SEQUENCE [LARGE SCALE GENOMIC DNA]</scope>
    <source>
        <strain evidence="2 3">PAL227</strain>
    </source>
</reference>
<dbReference type="Proteomes" id="UP001523565">
    <property type="component" value="Unassembled WGS sequence"/>
</dbReference>
<proteinExistence type="predicted"/>
<organism evidence="2 3">
    <name type="scientific">Ohessyouella blattaphilus</name>
    <dbReference type="NCBI Taxonomy" id="2949333"/>
    <lineage>
        <taxon>Bacteria</taxon>
        <taxon>Bacillati</taxon>
        <taxon>Bacillota</taxon>
        <taxon>Clostridia</taxon>
        <taxon>Lachnospirales</taxon>
        <taxon>Lachnospiraceae</taxon>
        <taxon>Ohessyouella</taxon>
    </lineage>
</organism>
<evidence type="ECO:0000313" key="2">
    <source>
        <dbReference type="EMBL" id="MCP1111617.1"/>
    </source>
</evidence>
<dbReference type="EMBL" id="JAMZFV010000073">
    <property type="protein sequence ID" value="MCP1111617.1"/>
    <property type="molecule type" value="Genomic_DNA"/>
</dbReference>
<gene>
    <name evidence="2" type="ORF">NK118_15335</name>
</gene>
<dbReference type="SUPFAM" id="SSF47413">
    <property type="entry name" value="lambda repressor-like DNA-binding domains"/>
    <property type="match status" value="1"/>
</dbReference>
<feature type="non-terminal residue" evidence="2">
    <location>
        <position position="191"/>
    </location>
</feature>
<dbReference type="Pfam" id="PF01381">
    <property type="entry name" value="HTH_3"/>
    <property type="match status" value="1"/>
</dbReference>
<dbReference type="SMART" id="SM00530">
    <property type="entry name" value="HTH_XRE"/>
    <property type="match status" value="1"/>
</dbReference>
<dbReference type="InterPro" id="IPR010982">
    <property type="entry name" value="Lambda_DNA-bd_dom_sf"/>
</dbReference>
<evidence type="ECO:0000313" key="3">
    <source>
        <dbReference type="Proteomes" id="UP001523565"/>
    </source>
</evidence>
<accession>A0ABT1EQR0</accession>